<protein>
    <submittedName>
        <fullName evidence="2">Uncharacterized protein</fullName>
    </submittedName>
</protein>
<accession>A0A0A0KQE8</accession>
<reference evidence="2 3" key="2">
    <citation type="journal article" date="2009" name="PLoS ONE">
        <title>An integrated genetic and cytogenetic map of the cucumber genome.</title>
        <authorList>
            <person name="Ren Y."/>
            <person name="Zhang Z."/>
            <person name="Liu J."/>
            <person name="Staub J.E."/>
            <person name="Han Y."/>
            <person name="Cheng Z."/>
            <person name="Li X."/>
            <person name="Lu J."/>
            <person name="Miao H."/>
            <person name="Kang H."/>
            <person name="Xie B."/>
            <person name="Gu X."/>
            <person name="Wang X."/>
            <person name="Du Y."/>
            <person name="Jin W."/>
            <person name="Huang S."/>
        </authorList>
    </citation>
    <scope>NUCLEOTIDE SEQUENCE [LARGE SCALE GENOMIC DNA]</scope>
    <source>
        <strain evidence="3">cv. 9930</strain>
    </source>
</reference>
<reference evidence="2 3" key="3">
    <citation type="journal article" date="2010" name="BMC Genomics">
        <title>Transcriptome sequencing and comparative analysis of cucumber flowers with different sex types.</title>
        <authorList>
            <person name="Guo S."/>
            <person name="Zheng Y."/>
            <person name="Joung J.G."/>
            <person name="Liu S."/>
            <person name="Zhang Z."/>
            <person name="Crasta O.R."/>
            <person name="Sobral B.W."/>
            <person name="Xu Y."/>
            <person name="Huang S."/>
            <person name="Fei Z."/>
        </authorList>
    </citation>
    <scope>NUCLEOTIDE SEQUENCE [LARGE SCALE GENOMIC DNA]</scope>
    <source>
        <strain evidence="3">cv. 9930</strain>
    </source>
</reference>
<evidence type="ECO:0000313" key="3">
    <source>
        <dbReference type="Proteomes" id="UP000029981"/>
    </source>
</evidence>
<reference evidence="2 3" key="4">
    <citation type="journal article" date="2011" name="BMC Genomics">
        <title>RNA-Seq improves annotation of protein-coding genes in the cucumber genome.</title>
        <authorList>
            <person name="Li Z."/>
            <person name="Zhang Z."/>
            <person name="Yan P."/>
            <person name="Huang S."/>
            <person name="Fei Z."/>
            <person name="Lin K."/>
        </authorList>
    </citation>
    <scope>NUCLEOTIDE SEQUENCE [LARGE SCALE GENOMIC DNA]</scope>
    <source>
        <strain evidence="3">cv. 9930</strain>
    </source>
</reference>
<gene>
    <name evidence="2" type="ORF">Csa_5G604050</name>
</gene>
<dbReference type="Gramene" id="KGN51860">
    <property type="protein sequence ID" value="KGN51860"/>
    <property type="gene ID" value="Csa_5G604050"/>
</dbReference>
<dbReference type="AlphaFoldDB" id="A0A0A0KQE8"/>
<keyword evidence="3" id="KW-1185">Reference proteome</keyword>
<feature type="signal peptide" evidence="1">
    <location>
        <begin position="1"/>
        <end position="18"/>
    </location>
</feature>
<feature type="chain" id="PRO_5001965498" evidence="1">
    <location>
        <begin position="19"/>
        <end position="88"/>
    </location>
</feature>
<organism evidence="2 3">
    <name type="scientific">Cucumis sativus</name>
    <name type="common">Cucumber</name>
    <dbReference type="NCBI Taxonomy" id="3659"/>
    <lineage>
        <taxon>Eukaryota</taxon>
        <taxon>Viridiplantae</taxon>
        <taxon>Streptophyta</taxon>
        <taxon>Embryophyta</taxon>
        <taxon>Tracheophyta</taxon>
        <taxon>Spermatophyta</taxon>
        <taxon>Magnoliopsida</taxon>
        <taxon>eudicotyledons</taxon>
        <taxon>Gunneridae</taxon>
        <taxon>Pentapetalae</taxon>
        <taxon>rosids</taxon>
        <taxon>fabids</taxon>
        <taxon>Cucurbitales</taxon>
        <taxon>Cucurbitaceae</taxon>
        <taxon>Benincaseae</taxon>
        <taxon>Cucumis</taxon>
    </lineage>
</organism>
<dbReference type="EMBL" id="CM002926">
    <property type="protein sequence ID" value="KGN51860.1"/>
    <property type="molecule type" value="Genomic_DNA"/>
</dbReference>
<sequence>MELSSLGLFSLFTGIIFAILKFDPAHDRHVTHRVMYRTRKARGGAYGSWRLFNGFRFSINETYHVPFNSLRDGERDAQSREEVSLSCT</sequence>
<dbReference type="Proteomes" id="UP000029981">
    <property type="component" value="Chromosome 5"/>
</dbReference>
<name>A0A0A0KQE8_CUCSA</name>
<evidence type="ECO:0000256" key="1">
    <source>
        <dbReference type="SAM" id="SignalP"/>
    </source>
</evidence>
<proteinExistence type="predicted"/>
<reference evidence="2 3" key="1">
    <citation type="journal article" date="2009" name="Nat. Genet.">
        <title>The genome of the cucumber, Cucumis sativus L.</title>
        <authorList>
            <person name="Huang S."/>
            <person name="Li R."/>
            <person name="Zhang Z."/>
            <person name="Li L."/>
            <person name="Gu X."/>
            <person name="Fan W."/>
            <person name="Lucas W.J."/>
            <person name="Wang X."/>
            <person name="Xie B."/>
            <person name="Ni P."/>
            <person name="Ren Y."/>
            <person name="Zhu H."/>
            <person name="Li J."/>
            <person name="Lin K."/>
            <person name="Jin W."/>
            <person name="Fei Z."/>
            <person name="Li G."/>
            <person name="Staub J."/>
            <person name="Kilian A."/>
            <person name="van der Vossen E.A."/>
            <person name="Wu Y."/>
            <person name="Guo J."/>
            <person name="He J."/>
            <person name="Jia Z."/>
            <person name="Ren Y."/>
            <person name="Tian G."/>
            <person name="Lu Y."/>
            <person name="Ruan J."/>
            <person name="Qian W."/>
            <person name="Wang M."/>
            <person name="Huang Q."/>
            <person name="Li B."/>
            <person name="Xuan Z."/>
            <person name="Cao J."/>
            <person name="Asan"/>
            <person name="Wu Z."/>
            <person name="Zhang J."/>
            <person name="Cai Q."/>
            <person name="Bai Y."/>
            <person name="Zhao B."/>
            <person name="Han Y."/>
            <person name="Li Y."/>
            <person name="Li X."/>
            <person name="Wang S."/>
            <person name="Shi Q."/>
            <person name="Liu S."/>
            <person name="Cho W.K."/>
            <person name="Kim J.Y."/>
            <person name="Xu Y."/>
            <person name="Heller-Uszynska K."/>
            <person name="Miao H."/>
            <person name="Cheng Z."/>
            <person name="Zhang S."/>
            <person name="Wu J."/>
            <person name="Yang Y."/>
            <person name="Kang H."/>
            <person name="Li M."/>
            <person name="Liang H."/>
            <person name="Ren X."/>
            <person name="Shi Z."/>
            <person name="Wen M."/>
            <person name="Jian M."/>
            <person name="Yang H."/>
            <person name="Zhang G."/>
            <person name="Yang Z."/>
            <person name="Chen R."/>
            <person name="Liu S."/>
            <person name="Li J."/>
            <person name="Ma L."/>
            <person name="Liu H."/>
            <person name="Zhou Y."/>
            <person name="Zhao J."/>
            <person name="Fang X."/>
            <person name="Li G."/>
            <person name="Fang L."/>
            <person name="Li Y."/>
            <person name="Liu D."/>
            <person name="Zheng H."/>
            <person name="Zhang Y."/>
            <person name="Qin N."/>
            <person name="Li Z."/>
            <person name="Yang G."/>
            <person name="Yang S."/>
            <person name="Bolund L."/>
            <person name="Kristiansen K."/>
            <person name="Zheng H."/>
            <person name="Li S."/>
            <person name="Zhang X."/>
            <person name="Yang H."/>
            <person name="Wang J."/>
            <person name="Sun R."/>
            <person name="Zhang B."/>
            <person name="Jiang S."/>
            <person name="Wang J."/>
            <person name="Du Y."/>
            <person name="Li S."/>
        </authorList>
    </citation>
    <scope>NUCLEOTIDE SEQUENCE [LARGE SCALE GENOMIC DNA]</scope>
    <source>
        <strain evidence="3">cv. 9930</strain>
    </source>
</reference>
<keyword evidence="1" id="KW-0732">Signal</keyword>
<evidence type="ECO:0000313" key="2">
    <source>
        <dbReference type="EMBL" id="KGN51860.1"/>
    </source>
</evidence>